<name>A0A8S3R932_MYTED</name>
<protein>
    <recommendedName>
        <fullName evidence="2">GAR domain-containing protein</fullName>
    </recommendedName>
</protein>
<reference evidence="3" key="1">
    <citation type="submission" date="2021-03" db="EMBL/GenBank/DDBJ databases">
        <authorList>
            <person name="Bekaert M."/>
        </authorList>
    </citation>
    <scope>NUCLEOTIDE SEQUENCE</scope>
</reference>
<proteinExistence type="predicted"/>
<evidence type="ECO:0000313" key="4">
    <source>
        <dbReference type="Proteomes" id="UP000683360"/>
    </source>
</evidence>
<feature type="domain" description="GAR" evidence="2">
    <location>
        <begin position="370"/>
        <end position="391"/>
    </location>
</feature>
<feature type="region of interest" description="Disordered" evidence="1">
    <location>
        <begin position="264"/>
        <end position="291"/>
    </location>
</feature>
<feature type="region of interest" description="Disordered" evidence="1">
    <location>
        <begin position="1"/>
        <end position="29"/>
    </location>
</feature>
<dbReference type="AlphaFoldDB" id="A0A8S3R932"/>
<dbReference type="Pfam" id="PF02187">
    <property type="entry name" value="GAS2"/>
    <property type="match status" value="1"/>
</dbReference>
<feature type="compositionally biased region" description="Low complexity" evidence="1">
    <location>
        <begin position="280"/>
        <end position="289"/>
    </location>
</feature>
<dbReference type="Proteomes" id="UP000683360">
    <property type="component" value="Unassembled WGS sequence"/>
</dbReference>
<feature type="compositionally biased region" description="Basic and acidic residues" evidence="1">
    <location>
        <begin position="1"/>
        <end position="14"/>
    </location>
</feature>
<evidence type="ECO:0000313" key="3">
    <source>
        <dbReference type="EMBL" id="CAG2205792.1"/>
    </source>
</evidence>
<evidence type="ECO:0000259" key="2">
    <source>
        <dbReference type="Pfam" id="PF02187"/>
    </source>
</evidence>
<feature type="region of interest" description="Disordered" evidence="1">
    <location>
        <begin position="315"/>
        <end position="362"/>
    </location>
</feature>
<dbReference type="OrthoDB" id="6196173at2759"/>
<sequence length="444" mass="51919">MTERSRSRHNERSSRIRASRNQHSPEGSGDMVCIEEVDYSSEYDVQHRPTRNVSCQTRTKYVIQSSLNRKNIHISLFQKEGYIYDKVRDAKNSSMENPIVMVQEDGHIYDKVTDDIELITINISMERHEPAERFCHDRQQSKYSHLSKEQKKNVCVIGYSILRFQGCDVEKLAVCEHYTTLVKTFKDEELARRPSSEELETFVLRSESEETSVRYVTRNSYRKKPIGYVTKQVADNKKIPEYDMQHPSTRDVRCQMTTHYVIQSQSNHRIPLRNKQHIRTSTPSTLLSSRNKSPDNIEVIIINDFESLYPESHKKDSHTYIDSTPTTDTAEPPTETLESPSESPESSSESFEPDSFDGFKPNIVSKPQQIVTVGGGWNTMDDYMERHDPVQGFVYGREHLQNSNLPENKKKYFGFKSIYKYPQYKTPYHFYKSKHFFRKLTNNE</sequence>
<feature type="compositionally biased region" description="Low complexity" evidence="1">
    <location>
        <begin position="324"/>
        <end position="350"/>
    </location>
</feature>
<comment type="caution">
    <text evidence="3">The sequence shown here is derived from an EMBL/GenBank/DDBJ whole genome shotgun (WGS) entry which is preliminary data.</text>
</comment>
<dbReference type="InterPro" id="IPR003108">
    <property type="entry name" value="GAR_dom"/>
</dbReference>
<dbReference type="EMBL" id="CAJPWZ010001029">
    <property type="protein sequence ID" value="CAG2205792.1"/>
    <property type="molecule type" value="Genomic_DNA"/>
</dbReference>
<organism evidence="3 4">
    <name type="scientific">Mytilus edulis</name>
    <name type="common">Blue mussel</name>
    <dbReference type="NCBI Taxonomy" id="6550"/>
    <lineage>
        <taxon>Eukaryota</taxon>
        <taxon>Metazoa</taxon>
        <taxon>Spiralia</taxon>
        <taxon>Lophotrochozoa</taxon>
        <taxon>Mollusca</taxon>
        <taxon>Bivalvia</taxon>
        <taxon>Autobranchia</taxon>
        <taxon>Pteriomorphia</taxon>
        <taxon>Mytilida</taxon>
        <taxon>Mytiloidea</taxon>
        <taxon>Mytilidae</taxon>
        <taxon>Mytilinae</taxon>
        <taxon>Mytilus</taxon>
    </lineage>
</organism>
<dbReference type="GO" id="GO:0008017">
    <property type="term" value="F:microtubule binding"/>
    <property type="evidence" value="ECO:0007669"/>
    <property type="project" value="InterPro"/>
</dbReference>
<gene>
    <name evidence="3" type="ORF">MEDL_20185</name>
</gene>
<evidence type="ECO:0000256" key="1">
    <source>
        <dbReference type="SAM" id="MobiDB-lite"/>
    </source>
</evidence>
<keyword evidence="4" id="KW-1185">Reference proteome</keyword>
<accession>A0A8S3R932</accession>